<feature type="region of interest" description="Disordered" evidence="1">
    <location>
        <begin position="45"/>
        <end position="76"/>
    </location>
</feature>
<evidence type="ECO:0000256" key="2">
    <source>
        <dbReference type="SAM" id="Phobius"/>
    </source>
</evidence>
<evidence type="ECO:0000313" key="3">
    <source>
        <dbReference type="EMBL" id="QJR82310.1"/>
    </source>
</evidence>
<dbReference type="RefSeq" id="WP_075609695.1">
    <property type="nucleotide sequence ID" value="NZ_CP052766.1"/>
</dbReference>
<protein>
    <submittedName>
        <fullName evidence="3">DUF883 domain-containing protein</fullName>
    </submittedName>
</protein>
<organism evidence="3 4">
    <name type="scientific">Alteromonas pelagimontana</name>
    <dbReference type="NCBI Taxonomy" id="1858656"/>
    <lineage>
        <taxon>Bacteria</taxon>
        <taxon>Pseudomonadati</taxon>
        <taxon>Pseudomonadota</taxon>
        <taxon>Gammaproteobacteria</taxon>
        <taxon>Alteromonadales</taxon>
        <taxon>Alteromonadaceae</taxon>
        <taxon>Alteromonas/Salinimonas group</taxon>
        <taxon>Alteromonas</taxon>
    </lineage>
</organism>
<feature type="compositionally biased region" description="Polar residues" evidence="1">
    <location>
        <begin position="1"/>
        <end position="22"/>
    </location>
</feature>
<feature type="region of interest" description="Disordered" evidence="1">
    <location>
        <begin position="1"/>
        <end position="31"/>
    </location>
</feature>
<dbReference type="KEGG" id="apel:CA267_016915"/>
<evidence type="ECO:0000256" key="1">
    <source>
        <dbReference type="SAM" id="MobiDB-lite"/>
    </source>
</evidence>
<keyword evidence="2" id="KW-0472">Membrane</keyword>
<dbReference type="AlphaFoldDB" id="A0A6M4MI83"/>
<dbReference type="Proteomes" id="UP000219285">
    <property type="component" value="Chromosome"/>
</dbReference>
<keyword evidence="4" id="KW-1185">Reference proteome</keyword>
<proteinExistence type="predicted"/>
<reference evidence="3 4" key="2">
    <citation type="submission" date="2020-04" db="EMBL/GenBank/DDBJ databases">
        <title>Complete genome sequence of Alteromonas pelagimontana 5.12T.</title>
        <authorList>
            <person name="Sinha R.K."/>
            <person name="Krishnan K.P."/>
            <person name="Kurian J.P."/>
        </authorList>
    </citation>
    <scope>NUCLEOTIDE SEQUENCE [LARGE SCALE GENOMIC DNA]</scope>
    <source>
        <strain evidence="3 4">5.12</strain>
    </source>
</reference>
<gene>
    <name evidence="3" type="ORF">CA267_016915</name>
</gene>
<keyword evidence="2" id="KW-0812">Transmembrane</keyword>
<dbReference type="OrthoDB" id="5771927at2"/>
<name>A0A6M4MI83_9ALTE</name>
<reference evidence="4" key="1">
    <citation type="submission" date="2014-12" db="EMBL/GenBank/DDBJ databases">
        <title>Complete genome sequence of a multi-drug resistant Klebsiella pneumoniae.</title>
        <authorList>
            <person name="Hua X."/>
            <person name="Chen Q."/>
            <person name="Li X."/>
            <person name="Feng Y."/>
            <person name="Ruan Z."/>
            <person name="Yu Y."/>
        </authorList>
    </citation>
    <scope>NUCLEOTIDE SEQUENCE [LARGE SCALE GENOMIC DNA]</scope>
    <source>
        <strain evidence="4">5.12</strain>
    </source>
</reference>
<evidence type="ECO:0000313" key="4">
    <source>
        <dbReference type="Proteomes" id="UP000219285"/>
    </source>
</evidence>
<sequence length="113" mass="11872">MAIQTPQGVTDNLASKKPSTANGVGEKSHPVTDKLQETLHSSVDKLASSASRAEETLRSSASGTSEKVAASKREAEQKWLGSSVRKYAVENPIAAASVAFAAGMLITSLMRKK</sequence>
<accession>A0A6M4MI83</accession>
<keyword evidence="2" id="KW-1133">Transmembrane helix</keyword>
<feature type="transmembrane region" description="Helical" evidence="2">
    <location>
        <begin position="93"/>
        <end position="110"/>
    </location>
</feature>
<dbReference type="EMBL" id="CP052766">
    <property type="protein sequence ID" value="QJR82310.1"/>
    <property type="molecule type" value="Genomic_DNA"/>
</dbReference>